<name>A0A0F9KJV3_9ZZZZ</name>
<proteinExistence type="predicted"/>
<accession>A0A0F9KJV3</accession>
<dbReference type="AlphaFoldDB" id="A0A0F9KJV3"/>
<evidence type="ECO:0008006" key="2">
    <source>
        <dbReference type="Google" id="ProtNLM"/>
    </source>
</evidence>
<sequence length="241" mass="28021">YRHLDWLTAEAAKYGVPVHRVCAGNVREDALRYQVAYSGPMEERQLQRGETADGQTRWGAMPYFVLGPNGEKGMIRRQCTREYKLDPMRKWVRKFAGFPRYARIPVNHIEQWIGISADEANRMRSSGERWRRNWFPLIELEKTRAGCLEWMRENGYPQPPRSACIGCPYRSKAEWRWLRDEEPESFQEAIEFDTAIRKCGGMRGEVFLHSKRVSLSEVDFGVADDADPQLWIPGLCPACMT</sequence>
<dbReference type="EMBL" id="LAZR01007893">
    <property type="protein sequence ID" value="KKM82238.1"/>
    <property type="molecule type" value="Genomic_DNA"/>
</dbReference>
<feature type="non-terminal residue" evidence="1">
    <location>
        <position position="1"/>
    </location>
</feature>
<protein>
    <recommendedName>
        <fullName evidence="2">Phosphoadenosine phosphosulphate reductase domain-containing protein</fullName>
    </recommendedName>
</protein>
<reference evidence="1" key="1">
    <citation type="journal article" date="2015" name="Nature">
        <title>Complex archaea that bridge the gap between prokaryotes and eukaryotes.</title>
        <authorList>
            <person name="Spang A."/>
            <person name="Saw J.H."/>
            <person name="Jorgensen S.L."/>
            <person name="Zaremba-Niedzwiedzka K."/>
            <person name="Martijn J."/>
            <person name="Lind A.E."/>
            <person name="van Eijk R."/>
            <person name="Schleper C."/>
            <person name="Guy L."/>
            <person name="Ettema T.J."/>
        </authorList>
    </citation>
    <scope>NUCLEOTIDE SEQUENCE</scope>
</reference>
<gene>
    <name evidence="1" type="ORF">LCGC14_1321660</name>
</gene>
<evidence type="ECO:0000313" key="1">
    <source>
        <dbReference type="EMBL" id="KKM82238.1"/>
    </source>
</evidence>
<organism evidence="1">
    <name type="scientific">marine sediment metagenome</name>
    <dbReference type="NCBI Taxonomy" id="412755"/>
    <lineage>
        <taxon>unclassified sequences</taxon>
        <taxon>metagenomes</taxon>
        <taxon>ecological metagenomes</taxon>
    </lineage>
</organism>
<comment type="caution">
    <text evidence="1">The sequence shown here is derived from an EMBL/GenBank/DDBJ whole genome shotgun (WGS) entry which is preliminary data.</text>
</comment>